<dbReference type="Proteomes" id="UP000003874">
    <property type="component" value="Unassembled WGS sequence"/>
</dbReference>
<name>E6MRY7_9BACT</name>
<gene>
    <name evidence="2" type="ORF">HMPREF9420_2255</name>
</gene>
<evidence type="ECO:0000256" key="1">
    <source>
        <dbReference type="SAM" id="Phobius"/>
    </source>
</evidence>
<dbReference type="STRING" id="888832.HMPREF9420_2255"/>
<keyword evidence="3" id="KW-1185">Reference proteome</keyword>
<sequence>MPSFFFLYDVLINLCSTAIPYWFVVMIRRKKLVGKVEIAPRFHWVGEQPKLPFFVPHIQ</sequence>
<dbReference type="AlphaFoldDB" id="E6MRY7"/>
<keyword evidence="1" id="KW-1133">Transmembrane helix</keyword>
<accession>E6MRY7</accession>
<keyword evidence="1" id="KW-0812">Transmembrane</keyword>
<keyword evidence="1" id="KW-0472">Membrane</keyword>
<feature type="transmembrane region" description="Helical" evidence="1">
    <location>
        <begin position="6"/>
        <end position="25"/>
    </location>
</feature>
<dbReference type="EMBL" id="AEQO01000175">
    <property type="protein sequence ID" value="EFV03600.1"/>
    <property type="molecule type" value="Genomic_DNA"/>
</dbReference>
<proteinExistence type="predicted"/>
<reference evidence="2 3" key="1">
    <citation type="submission" date="2010-12" db="EMBL/GenBank/DDBJ databases">
        <authorList>
            <person name="Muzny D."/>
            <person name="Qin X."/>
            <person name="Deng J."/>
            <person name="Jiang H."/>
            <person name="Liu Y."/>
            <person name="Qu J."/>
            <person name="Song X.-Z."/>
            <person name="Zhang L."/>
            <person name="Thornton R."/>
            <person name="Coyle M."/>
            <person name="Francisco L."/>
            <person name="Jackson L."/>
            <person name="Javaid M."/>
            <person name="Korchina V."/>
            <person name="Kovar C."/>
            <person name="Mata R."/>
            <person name="Mathew T."/>
            <person name="Ngo R."/>
            <person name="Nguyen L."/>
            <person name="Nguyen N."/>
            <person name="Okwuonu G."/>
            <person name="Ongeri F."/>
            <person name="Pham C."/>
            <person name="Simmons D."/>
            <person name="Wilczek-Boney K."/>
            <person name="Hale W."/>
            <person name="Jakkamsetti A."/>
            <person name="Pham P."/>
            <person name="Ruth R."/>
            <person name="San Lucas F."/>
            <person name="Warren J."/>
            <person name="Zhang J."/>
            <person name="Zhao Z."/>
            <person name="Zhou C."/>
            <person name="Zhu D."/>
            <person name="Lee S."/>
            <person name="Bess C."/>
            <person name="Blankenburg K."/>
            <person name="Forbes L."/>
            <person name="Fu Q."/>
            <person name="Gubbala S."/>
            <person name="Hirani K."/>
            <person name="Jayaseelan J.C."/>
            <person name="Lara F."/>
            <person name="Munidasa M."/>
            <person name="Palculict T."/>
            <person name="Patil S."/>
            <person name="Pu L.-L."/>
            <person name="Saada N."/>
            <person name="Tang L."/>
            <person name="Weissenberger G."/>
            <person name="Zhu Y."/>
            <person name="Hemphill L."/>
            <person name="Shang Y."/>
            <person name="Youmans B."/>
            <person name="Ayvaz T."/>
            <person name="Ross M."/>
            <person name="Santibanez J."/>
            <person name="Aqrawi P."/>
            <person name="Gross S."/>
            <person name="Joshi V."/>
            <person name="Fowler G."/>
            <person name="Nazareth L."/>
            <person name="Reid J."/>
            <person name="Worley K."/>
            <person name="Petrosino J."/>
            <person name="Highlander S."/>
            <person name="Gibbs R."/>
        </authorList>
    </citation>
    <scope>NUCLEOTIDE SEQUENCE [LARGE SCALE GENOMIC DNA]</scope>
    <source>
        <strain evidence="2 3">DSM 15606</strain>
    </source>
</reference>
<protein>
    <submittedName>
        <fullName evidence="2">Uncharacterized protein</fullName>
    </submittedName>
</protein>
<comment type="caution">
    <text evidence="2">The sequence shown here is derived from an EMBL/GenBank/DDBJ whole genome shotgun (WGS) entry which is preliminary data.</text>
</comment>
<evidence type="ECO:0000313" key="2">
    <source>
        <dbReference type="EMBL" id="EFV03600.1"/>
    </source>
</evidence>
<evidence type="ECO:0000313" key="3">
    <source>
        <dbReference type="Proteomes" id="UP000003874"/>
    </source>
</evidence>
<dbReference type="HOGENOM" id="CLU_2956846_0_0_10"/>
<organism evidence="2 3">
    <name type="scientific">Segatella salivae DSM 15606</name>
    <dbReference type="NCBI Taxonomy" id="888832"/>
    <lineage>
        <taxon>Bacteria</taxon>
        <taxon>Pseudomonadati</taxon>
        <taxon>Bacteroidota</taxon>
        <taxon>Bacteroidia</taxon>
        <taxon>Bacteroidales</taxon>
        <taxon>Prevotellaceae</taxon>
        <taxon>Segatella</taxon>
    </lineage>
</organism>